<evidence type="ECO:0000256" key="3">
    <source>
        <dbReference type="ARBA" id="ARBA00023004"/>
    </source>
</evidence>
<protein>
    <submittedName>
        <fullName evidence="7">Sulfur oxidation c-type cytochrome SoxX</fullName>
    </submittedName>
</protein>
<reference evidence="7 8" key="1">
    <citation type="submission" date="2019-09" db="EMBL/GenBank/DDBJ databases">
        <title>Taxonomy of Antarctic Massilia spp.: description of Massilia rubra sp. nov., Massilia aquatica sp. nov., Massilia mucilaginosa sp. nov., Massilia frigida sp. nov. isolated from streams, lakes and regoliths.</title>
        <authorList>
            <person name="Holochova P."/>
            <person name="Sedlacek I."/>
            <person name="Kralova S."/>
            <person name="Maslanova I."/>
            <person name="Busse H.-J."/>
            <person name="Stankova E."/>
            <person name="Vrbovska V."/>
            <person name="Kovarovic V."/>
            <person name="Bartak M."/>
            <person name="Svec P."/>
            <person name="Pantucek R."/>
        </authorList>
    </citation>
    <scope>NUCLEOTIDE SEQUENCE [LARGE SCALE GENOMIC DNA]</scope>
    <source>
        <strain evidence="7 8">CCM 8692</strain>
    </source>
</reference>
<dbReference type="InterPro" id="IPR036909">
    <property type="entry name" value="Cyt_c-like_dom_sf"/>
</dbReference>
<evidence type="ECO:0000256" key="1">
    <source>
        <dbReference type="ARBA" id="ARBA00022617"/>
    </source>
</evidence>
<dbReference type="EMBL" id="VUYU01000004">
    <property type="protein sequence ID" value="NHZ33530.1"/>
    <property type="molecule type" value="Genomic_DNA"/>
</dbReference>
<dbReference type="RefSeq" id="WP_167223251.1">
    <property type="nucleotide sequence ID" value="NZ_VUYU01000004.1"/>
</dbReference>
<evidence type="ECO:0000256" key="5">
    <source>
        <dbReference type="SAM" id="SignalP"/>
    </source>
</evidence>
<organism evidence="7 8">
    <name type="scientific">Massilia rubra</name>
    <dbReference type="NCBI Taxonomy" id="2607910"/>
    <lineage>
        <taxon>Bacteria</taxon>
        <taxon>Pseudomonadati</taxon>
        <taxon>Pseudomonadota</taxon>
        <taxon>Betaproteobacteria</taxon>
        <taxon>Burkholderiales</taxon>
        <taxon>Oxalobacteraceae</taxon>
        <taxon>Telluria group</taxon>
        <taxon>Massilia</taxon>
    </lineage>
</organism>
<keyword evidence="3 4" id="KW-0408">Iron</keyword>
<feature type="chain" id="PRO_5045381784" evidence="5">
    <location>
        <begin position="21"/>
        <end position="207"/>
    </location>
</feature>
<evidence type="ECO:0000256" key="2">
    <source>
        <dbReference type="ARBA" id="ARBA00022723"/>
    </source>
</evidence>
<dbReference type="PROSITE" id="PS51007">
    <property type="entry name" value="CYTC"/>
    <property type="match status" value="1"/>
</dbReference>
<dbReference type="SUPFAM" id="SSF46626">
    <property type="entry name" value="Cytochrome c"/>
    <property type="match status" value="1"/>
</dbReference>
<dbReference type="InterPro" id="IPR016823">
    <property type="entry name" value="Thiosulf_SoxX_II"/>
</dbReference>
<keyword evidence="5" id="KW-0732">Signal</keyword>
<feature type="domain" description="Cytochrome c" evidence="6">
    <location>
        <begin position="104"/>
        <end position="202"/>
    </location>
</feature>
<evidence type="ECO:0000313" key="7">
    <source>
        <dbReference type="EMBL" id="NHZ33530.1"/>
    </source>
</evidence>
<keyword evidence="1 4" id="KW-0349">Heme</keyword>
<comment type="caution">
    <text evidence="7">The sequence shown here is derived from an EMBL/GenBank/DDBJ whole genome shotgun (WGS) entry which is preliminary data.</text>
</comment>
<sequence>MTSIARIFLATCGAATIAGCATVAADTDYRQAALALIRQDFKSAGPATVERVAAQDESQQLCSQYPSARPPEVAARIEAAQLAAVKQPADGKYLGAWKEGEKIAQNGRGMQSSDAIGAVNGGNCYACHQISKKEISFGNIGPSLYQYGKLRGNSDAILKYTWNKLYNAQAYSACSNMPRFGHNGVLTEAQLKDVMALLLDPASPVNE</sequence>
<keyword evidence="8" id="KW-1185">Reference proteome</keyword>
<dbReference type="NCBIfam" id="TIGR04485">
    <property type="entry name" value="thiosulf_SoxX"/>
    <property type="match status" value="1"/>
</dbReference>
<feature type="signal peptide" evidence="5">
    <location>
        <begin position="1"/>
        <end position="20"/>
    </location>
</feature>
<dbReference type="InterPro" id="IPR030999">
    <property type="entry name" value="Thiosulf_SoxX"/>
</dbReference>
<evidence type="ECO:0000256" key="4">
    <source>
        <dbReference type="PROSITE-ProRule" id="PRU00433"/>
    </source>
</evidence>
<dbReference type="Proteomes" id="UP000785613">
    <property type="component" value="Unassembled WGS sequence"/>
</dbReference>
<dbReference type="InterPro" id="IPR009056">
    <property type="entry name" value="Cyt_c-like_dom"/>
</dbReference>
<dbReference type="Gene3D" id="1.10.760.10">
    <property type="entry name" value="Cytochrome c-like domain"/>
    <property type="match status" value="1"/>
</dbReference>
<accession>A0ABX0LHH7</accession>
<dbReference type="Pfam" id="PF00034">
    <property type="entry name" value="Cytochrom_C"/>
    <property type="match status" value="1"/>
</dbReference>
<gene>
    <name evidence="7" type="primary">soxX</name>
    <name evidence="7" type="ORF">F0185_07980</name>
</gene>
<evidence type="ECO:0000313" key="8">
    <source>
        <dbReference type="Proteomes" id="UP000785613"/>
    </source>
</evidence>
<dbReference type="PIRSF" id="PIRSF024608">
    <property type="entry name" value="UCP024608"/>
    <property type="match status" value="1"/>
</dbReference>
<proteinExistence type="predicted"/>
<keyword evidence="2 4" id="KW-0479">Metal-binding</keyword>
<dbReference type="PROSITE" id="PS51257">
    <property type="entry name" value="PROKAR_LIPOPROTEIN"/>
    <property type="match status" value="1"/>
</dbReference>
<evidence type="ECO:0000259" key="6">
    <source>
        <dbReference type="PROSITE" id="PS51007"/>
    </source>
</evidence>
<name>A0ABX0LHH7_9BURK</name>